<gene>
    <name evidence="5" type="ORF">LTR25_007182</name>
</gene>
<evidence type="ECO:0000256" key="2">
    <source>
        <dbReference type="SAM" id="Coils"/>
    </source>
</evidence>
<feature type="compositionally biased region" description="Polar residues" evidence="3">
    <location>
        <begin position="83"/>
        <end position="102"/>
    </location>
</feature>
<evidence type="ECO:0000313" key="5">
    <source>
        <dbReference type="EMBL" id="KAK5533317.1"/>
    </source>
</evidence>
<dbReference type="Proteomes" id="UP001345827">
    <property type="component" value="Unassembled WGS sequence"/>
</dbReference>
<evidence type="ECO:0000256" key="3">
    <source>
        <dbReference type="SAM" id="MobiDB-lite"/>
    </source>
</evidence>
<dbReference type="AlphaFoldDB" id="A0AAV9Q1I3"/>
<evidence type="ECO:0000259" key="4">
    <source>
        <dbReference type="SMART" id="SM00906"/>
    </source>
</evidence>
<keyword evidence="1" id="KW-0539">Nucleus</keyword>
<dbReference type="GO" id="GO:0006351">
    <property type="term" value="P:DNA-templated transcription"/>
    <property type="evidence" value="ECO:0007669"/>
    <property type="project" value="InterPro"/>
</dbReference>
<dbReference type="SMART" id="SM00906">
    <property type="entry name" value="Fungal_trans"/>
    <property type="match status" value="1"/>
</dbReference>
<evidence type="ECO:0000256" key="1">
    <source>
        <dbReference type="ARBA" id="ARBA00023242"/>
    </source>
</evidence>
<accession>A0AAV9Q1I3</accession>
<feature type="region of interest" description="Disordered" evidence="3">
    <location>
        <begin position="69"/>
        <end position="107"/>
    </location>
</feature>
<proteinExistence type="predicted"/>
<protein>
    <recommendedName>
        <fullName evidence="4">Xylanolytic transcriptional activator regulatory domain-containing protein</fullName>
    </recommendedName>
</protein>
<name>A0AAV9Q1I3_9PEZI</name>
<dbReference type="GO" id="GO:0003677">
    <property type="term" value="F:DNA binding"/>
    <property type="evidence" value="ECO:0007669"/>
    <property type="project" value="InterPro"/>
</dbReference>
<dbReference type="PANTHER" id="PTHR47654">
    <property type="entry name" value="ZN(II)2CYS6 TRANSCRIPTION FACTOR (EUROFUNG)-RELATED"/>
    <property type="match status" value="1"/>
</dbReference>
<dbReference type="CDD" id="cd12148">
    <property type="entry name" value="fungal_TF_MHR"/>
    <property type="match status" value="1"/>
</dbReference>
<feature type="coiled-coil region" evidence="2">
    <location>
        <begin position="15"/>
        <end position="42"/>
    </location>
</feature>
<keyword evidence="6" id="KW-1185">Reference proteome</keyword>
<comment type="caution">
    <text evidence="5">The sequence shown here is derived from an EMBL/GenBank/DDBJ whole genome shotgun (WGS) entry which is preliminary data.</text>
</comment>
<dbReference type="Pfam" id="PF04082">
    <property type="entry name" value="Fungal_trans"/>
    <property type="match status" value="1"/>
</dbReference>
<feature type="domain" description="Xylanolytic transcriptional activator regulatory" evidence="4">
    <location>
        <begin position="334"/>
        <end position="405"/>
    </location>
</feature>
<sequence length="718" mass="81056">MRTKCSGGERCTKCIKDHATDLAESLDRIDELQSENQILVNTMRSLASGEDFDPSRHSDVLDILSKYSVEPSESEPDLSSPSITVASSSMMQSATQDTTQPTEPEMVSGEITARSDVGSPGKQGELSDVVDLDGGSGASGFIGKMSEMSWFRSALKILGQHHPRATEYPDIAMSDSELTQSLTIAKDFSFYMDDVDVLAFDEDSVDPYEWPSGEDTYLLTEAFFHAMQGAFPFVVREFFLQTMLSYPREISMPTWSQRRWLAQANLVWAIGAKWLHISKLNQPSVDDRHVLFYARARALGLDHRVVSDHPDIDRVQGIGLLAFYLLINGSITRAWNTLGHATRHATALGLHLRVTDPVLDEAERARRARTWYALYCLEILIAEITGRPKSIFLSDVTTPTDLLQHHEHTKQWNVEDGDYMSALKSRSIWLEFLRAKRDTSQAMTGGMVPLASFLSLGRGVSPQYFPYRIRLCRLSDKIAAKLYSGTSDGTWAKVQRQIGELQTDLRFWNESLPDELNLQSDGAMDTDPRARIELALYYHSVQMILHRPCLCEVIIENQSFASQEFNLSSARACVHAAMSLLAIMPDNPSAHESYQLLPWWALLHYVTQATAVFMLEMALGCQHFKNEIPEVVDYLRKAMAYIWCMTQESLSAYRAWRLFRNLLSSIQEENDQYHAIDIPQHAPVPKAWTNEHEAAINKSFSMHEATDTFDPQSGRRIG</sequence>
<dbReference type="PANTHER" id="PTHR47654:SF5">
    <property type="entry name" value="TRANSCRIPTION FACTOR DOMAIN-CONTAINING PROTEIN"/>
    <property type="match status" value="1"/>
</dbReference>
<dbReference type="EMBL" id="JAXLQG010000013">
    <property type="protein sequence ID" value="KAK5533317.1"/>
    <property type="molecule type" value="Genomic_DNA"/>
</dbReference>
<dbReference type="GO" id="GO:0008270">
    <property type="term" value="F:zinc ion binding"/>
    <property type="evidence" value="ECO:0007669"/>
    <property type="project" value="InterPro"/>
</dbReference>
<keyword evidence="2" id="KW-0175">Coiled coil</keyword>
<dbReference type="InterPro" id="IPR007219">
    <property type="entry name" value="XnlR_reg_dom"/>
</dbReference>
<organism evidence="5 6">
    <name type="scientific">Vermiconidia calcicola</name>
    <dbReference type="NCBI Taxonomy" id="1690605"/>
    <lineage>
        <taxon>Eukaryota</taxon>
        <taxon>Fungi</taxon>
        <taxon>Dikarya</taxon>
        <taxon>Ascomycota</taxon>
        <taxon>Pezizomycotina</taxon>
        <taxon>Dothideomycetes</taxon>
        <taxon>Dothideomycetidae</taxon>
        <taxon>Mycosphaerellales</taxon>
        <taxon>Extremaceae</taxon>
        <taxon>Vermiconidia</taxon>
    </lineage>
</organism>
<evidence type="ECO:0000313" key="6">
    <source>
        <dbReference type="Proteomes" id="UP001345827"/>
    </source>
</evidence>
<dbReference type="InterPro" id="IPR053230">
    <property type="entry name" value="Trans_reg_galc"/>
</dbReference>
<reference evidence="5 6" key="1">
    <citation type="submission" date="2023-06" db="EMBL/GenBank/DDBJ databases">
        <title>Black Yeasts Isolated from many extreme environments.</title>
        <authorList>
            <person name="Coleine C."/>
            <person name="Stajich J.E."/>
            <person name="Selbmann L."/>
        </authorList>
    </citation>
    <scope>NUCLEOTIDE SEQUENCE [LARGE SCALE GENOMIC DNA]</scope>
    <source>
        <strain evidence="5 6">CCFEE 5887</strain>
    </source>
</reference>